<keyword evidence="2" id="KW-1185">Reference proteome</keyword>
<accession>A0A4P9C3P0</accession>
<protein>
    <submittedName>
        <fullName evidence="1">Uncharacterized protein</fullName>
    </submittedName>
</protein>
<proteinExistence type="predicted"/>
<dbReference type="KEGG" id="emt:CPZ25_000680"/>
<gene>
    <name evidence="1" type="ORF">CPZ25_000680</name>
</gene>
<evidence type="ECO:0000313" key="1">
    <source>
        <dbReference type="EMBL" id="QCT69880.1"/>
    </source>
</evidence>
<dbReference type="Proteomes" id="UP000218387">
    <property type="component" value="Chromosome"/>
</dbReference>
<name>A0A4P9C3P0_EUBML</name>
<evidence type="ECO:0000313" key="2">
    <source>
        <dbReference type="Proteomes" id="UP000218387"/>
    </source>
</evidence>
<organism evidence="1 2">
    <name type="scientific">Eubacterium maltosivorans</name>
    <dbReference type="NCBI Taxonomy" id="2041044"/>
    <lineage>
        <taxon>Bacteria</taxon>
        <taxon>Bacillati</taxon>
        <taxon>Bacillota</taxon>
        <taxon>Clostridia</taxon>
        <taxon>Eubacteriales</taxon>
        <taxon>Eubacteriaceae</taxon>
        <taxon>Eubacterium</taxon>
    </lineage>
</organism>
<sequence length="120" mass="12769">MFLGKAEKGHKKTTALCRFSAYPFSSESFLGFGYATVSGKHKRWKTDYGKKAEVSTPGGQSAAWGYGGNAACPQACFSDRFVGSAVTATIHGVSSPSVNFLSCARKHSNSIRTADIKSYG</sequence>
<dbReference type="AlphaFoldDB" id="A0A4P9C3P0"/>
<reference evidence="1 2" key="1">
    <citation type="submission" date="2018-05" db="EMBL/GenBank/DDBJ databases">
        <title>Genome comparison of Eubacterium sp.</title>
        <authorList>
            <person name="Feng Y."/>
            <person name="Sanchez-Andrea I."/>
            <person name="Stams A.J.M."/>
            <person name="De Vos W.M."/>
        </authorList>
    </citation>
    <scope>NUCLEOTIDE SEQUENCE [LARGE SCALE GENOMIC DNA]</scope>
    <source>
        <strain evidence="1 2">YI</strain>
    </source>
</reference>
<dbReference type="EMBL" id="CP029487">
    <property type="protein sequence ID" value="QCT69880.1"/>
    <property type="molecule type" value="Genomic_DNA"/>
</dbReference>